<evidence type="ECO:0000256" key="6">
    <source>
        <dbReference type="SAM" id="Phobius"/>
    </source>
</evidence>
<organism evidence="7 8">
    <name type="scientific">Apiospora saccharicola</name>
    <dbReference type="NCBI Taxonomy" id="335842"/>
    <lineage>
        <taxon>Eukaryota</taxon>
        <taxon>Fungi</taxon>
        <taxon>Dikarya</taxon>
        <taxon>Ascomycota</taxon>
        <taxon>Pezizomycotina</taxon>
        <taxon>Sordariomycetes</taxon>
        <taxon>Xylariomycetidae</taxon>
        <taxon>Amphisphaeriales</taxon>
        <taxon>Apiosporaceae</taxon>
        <taxon>Apiospora</taxon>
    </lineage>
</organism>
<dbReference type="EMBL" id="JAQQWM010000002">
    <property type="protein sequence ID" value="KAK8077187.1"/>
    <property type="molecule type" value="Genomic_DNA"/>
</dbReference>
<protein>
    <submittedName>
        <fullName evidence="7">Uncharacterized protein</fullName>
    </submittedName>
</protein>
<keyword evidence="8" id="KW-1185">Reference proteome</keyword>
<keyword evidence="3 6" id="KW-1133">Transmembrane helix</keyword>
<comment type="subcellular location">
    <subcellularLocation>
        <location evidence="1">Membrane</location>
        <topology evidence="1">Single-pass membrane protein</topology>
    </subcellularLocation>
</comment>
<gene>
    <name evidence="7" type="ORF">PG996_003357</name>
</gene>
<evidence type="ECO:0000256" key="2">
    <source>
        <dbReference type="ARBA" id="ARBA00022692"/>
    </source>
</evidence>
<name>A0ABR1W124_9PEZI</name>
<accession>A0ABR1W124</accession>
<evidence type="ECO:0000256" key="4">
    <source>
        <dbReference type="ARBA" id="ARBA00023136"/>
    </source>
</evidence>
<sequence length="218" mass="22337">MDSTVAFVDQAADGHGNDPESSSSLDQSPAQGSLRHLLHGRDQCSDALGANTINSICAPSNTECYNCYTDQPFEAACDEPSSVLCTNPSPGAQKVCCPPLTSCAGQQEKSKVRCQITYPNLMAVAYSGTPSSSSSKTSSSATGSSTPTITTASSTAATASATPMVKTGDGETAAATTQEQPSQAMSGGAIAGVTVGIIVFLLLAGAVTRYLKRRRQRV</sequence>
<dbReference type="PANTHER" id="PTHR15549:SF33">
    <property type="entry name" value="MEMBRANE PROTEIN WSC4, PUTATIVE (AFU_ORTHOLOGUE AFUA_5G09020)-RELATED"/>
    <property type="match status" value="1"/>
</dbReference>
<feature type="compositionally biased region" description="Low complexity" evidence="5">
    <location>
        <begin position="129"/>
        <end position="162"/>
    </location>
</feature>
<evidence type="ECO:0000256" key="1">
    <source>
        <dbReference type="ARBA" id="ARBA00004167"/>
    </source>
</evidence>
<dbReference type="InterPro" id="IPR051694">
    <property type="entry name" value="Immunoregulatory_rcpt-like"/>
</dbReference>
<evidence type="ECO:0000256" key="3">
    <source>
        <dbReference type="ARBA" id="ARBA00022989"/>
    </source>
</evidence>
<evidence type="ECO:0000313" key="7">
    <source>
        <dbReference type="EMBL" id="KAK8077187.1"/>
    </source>
</evidence>
<feature type="transmembrane region" description="Helical" evidence="6">
    <location>
        <begin position="189"/>
        <end position="211"/>
    </location>
</feature>
<evidence type="ECO:0000256" key="5">
    <source>
        <dbReference type="SAM" id="MobiDB-lite"/>
    </source>
</evidence>
<feature type="region of interest" description="Disordered" evidence="5">
    <location>
        <begin position="129"/>
        <end position="184"/>
    </location>
</feature>
<proteinExistence type="predicted"/>
<reference evidence="7 8" key="1">
    <citation type="submission" date="2023-01" db="EMBL/GenBank/DDBJ databases">
        <title>Analysis of 21 Apiospora genomes using comparative genomics revels a genus with tremendous synthesis potential of carbohydrate active enzymes and secondary metabolites.</title>
        <authorList>
            <person name="Sorensen T."/>
        </authorList>
    </citation>
    <scope>NUCLEOTIDE SEQUENCE [LARGE SCALE GENOMIC DNA]</scope>
    <source>
        <strain evidence="7 8">CBS 83171</strain>
    </source>
</reference>
<comment type="caution">
    <text evidence="7">The sequence shown here is derived from an EMBL/GenBank/DDBJ whole genome shotgun (WGS) entry which is preliminary data.</text>
</comment>
<evidence type="ECO:0000313" key="8">
    <source>
        <dbReference type="Proteomes" id="UP001446871"/>
    </source>
</evidence>
<dbReference type="Proteomes" id="UP001446871">
    <property type="component" value="Unassembled WGS sequence"/>
</dbReference>
<dbReference type="PANTHER" id="PTHR15549">
    <property type="entry name" value="PAIRED IMMUNOGLOBULIN-LIKE TYPE 2 RECEPTOR"/>
    <property type="match status" value="1"/>
</dbReference>
<dbReference type="CDD" id="cd12087">
    <property type="entry name" value="TM_EGFR-like"/>
    <property type="match status" value="1"/>
</dbReference>
<feature type="region of interest" description="Disordered" evidence="5">
    <location>
        <begin position="1"/>
        <end position="32"/>
    </location>
</feature>
<feature type="compositionally biased region" description="Polar residues" evidence="5">
    <location>
        <begin position="19"/>
        <end position="31"/>
    </location>
</feature>
<feature type="compositionally biased region" description="Polar residues" evidence="5">
    <location>
        <begin position="174"/>
        <end position="184"/>
    </location>
</feature>
<keyword evidence="2 6" id="KW-0812">Transmembrane</keyword>
<keyword evidence="4 6" id="KW-0472">Membrane</keyword>